<dbReference type="PROSITE" id="PS51257">
    <property type="entry name" value="PROKAR_LIPOPROTEIN"/>
    <property type="match status" value="1"/>
</dbReference>
<accession>A0AB35HW02</accession>
<feature type="domain" description="Outer membrane protein beta-barrel" evidence="3">
    <location>
        <begin position="8"/>
        <end position="236"/>
    </location>
</feature>
<evidence type="ECO:0000313" key="5">
    <source>
        <dbReference type="Proteomes" id="UP001209730"/>
    </source>
</evidence>
<dbReference type="InterPro" id="IPR011250">
    <property type="entry name" value="OMP/PagP_B-barrel"/>
</dbReference>
<feature type="chain" id="PRO_5044263898" evidence="2">
    <location>
        <begin position="22"/>
        <end position="236"/>
    </location>
</feature>
<dbReference type="SUPFAM" id="SSF56925">
    <property type="entry name" value="OMPA-like"/>
    <property type="match status" value="1"/>
</dbReference>
<evidence type="ECO:0000256" key="2">
    <source>
        <dbReference type="SAM" id="SignalP"/>
    </source>
</evidence>
<protein>
    <submittedName>
        <fullName evidence="4">Outer membrane beta-barrel protein</fullName>
    </submittedName>
</protein>
<comment type="caution">
    <text evidence="4">The sequence shown here is derived from an EMBL/GenBank/DDBJ whole genome shotgun (WGS) entry which is preliminary data.</text>
</comment>
<dbReference type="InterPro" id="IPR027385">
    <property type="entry name" value="Beta-barrel_OMP"/>
</dbReference>
<dbReference type="AlphaFoldDB" id="A0AB35HW02"/>
<dbReference type="Proteomes" id="UP001209730">
    <property type="component" value="Unassembled WGS sequence"/>
</dbReference>
<dbReference type="Pfam" id="PF13505">
    <property type="entry name" value="OMP_b-brl"/>
    <property type="match status" value="1"/>
</dbReference>
<keyword evidence="1 2" id="KW-0732">Signal</keyword>
<name>A0AB35HW02_MICTH</name>
<sequence length="236" mass="26533">MKRPNVLLAVFFLVACAQTQADFYSHKYGGIGYGNTELQGFCNGAAVFVRNLNSSGQTASVSACGEKGDSWKIYTGWRWTPYMAVEASYQQLAKADLDFRIDATNGEFLQFEDRIKTHLLNAFIVGHCPLFEGLSLFGKLGGGLWSAELSERQSGQLLFVYPVAEDEVETRLEEVSGKAYDSDNGFHWGYGFGIDYRYRNKWTLRAEWESFTEVGSDSFRSDFDAQSATLGWSMHF</sequence>
<feature type="signal peptide" evidence="2">
    <location>
        <begin position="1"/>
        <end position="21"/>
    </location>
</feature>
<reference evidence="4" key="1">
    <citation type="submission" date="2022-11" db="EMBL/GenBank/DDBJ databases">
        <title>Chitin-degrading and fungicidal potential of chitinolytic bacterial strains from marine environment of the Pacific Ocean regions.</title>
        <authorList>
            <person name="Pentekhina I."/>
            <person name="Nedashkovskaya O."/>
            <person name="Seitkalieva A."/>
            <person name="Podvolotskaya A."/>
            <person name="Tekutyeva L."/>
            <person name="Balabanova L."/>
        </authorList>
    </citation>
    <scope>NUCLEOTIDE SEQUENCE</scope>
    <source>
        <strain evidence="4">KMM 6838</strain>
    </source>
</reference>
<dbReference type="RefSeq" id="WP_266065795.1">
    <property type="nucleotide sequence ID" value="NZ_JAPHQB010000005.1"/>
</dbReference>
<evidence type="ECO:0000259" key="3">
    <source>
        <dbReference type="Pfam" id="PF13505"/>
    </source>
</evidence>
<dbReference type="Gene3D" id="2.40.160.20">
    <property type="match status" value="1"/>
</dbReference>
<gene>
    <name evidence="4" type="ORF">OQJ68_04680</name>
</gene>
<organism evidence="4 5">
    <name type="scientific">Microbulbifer thermotolerans</name>
    <dbReference type="NCBI Taxonomy" id="252514"/>
    <lineage>
        <taxon>Bacteria</taxon>
        <taxon>Pseudomonadati</taxon>
        <taxon>Pseudomonadota</taxon>
        <taxon>Gammaproteobacteria</taxon>
        <taxon>Cellvibrionales</taxon>
        <taxon>Microbulbiferaceae</taxon>
        <taxon>Microbulbifer</taxon>
    </lineage>
</organism>
<dbReference type="EMBL" id="JAPHQB010000005">
    <property type="protein sequence ID" value="MCX2801079.1"/>
    <property type="molecule type" value="Genomic_DNA"/>
</dbReference>
<evidence type="ECO:0000313" key="4">
    <source>
        <dbReference type="EMBL" id="MCX2801079.1"/>
    </source>
</evidence>
<evidence type="ECO:0000256" key="1">
    <source>
        <dbReference type="ARBA" id="ARBA00022729"/>
    </source>
</evidence>
<proteinExistence type="predicted"/>